<feature type="region of interest" description="Disordered" evidence="1">
    <location>
        <begin position="53"/>
        <end position="189"/>
    </location>
</feature>
<reference evidence="2 3" key="1">
    <citation type="submission" date="2024-04" db="EMBL/GenBank/DDBJ databases">
        <title>genome sequences of Mucor flavus KT1a and Helicostylum pulchrum KT1b strains isolation_sourced from the surface of a dry-aged beef.</title>
        <authorList>
            <person name="Toyotome T."/>
            <person name="Hosono M."/>
            <person name="Torimaru M."/>
            <person name="Fukuda K."/>
            <person name="Mikami N."/>
        </authorList>
    </citation>
    <scope>NUCLEOTIDE SEQUENCE [LARGE SCALE GENOMIC DNA]</scope>
    <source>
        <strain evidence="2 3">KT1b</strain>
    </source>
</reference>
<evidence type="ECO:0000256" key="1">
    <source>
        <dbReference type="SAM" id="MobiDB-lite"/>
    </source>
</evidence>
<accession>A0ABP9Y1W1</accession>
<keyword evidence="3" id="KW-1185">Reference proteome</keyword>
<feature type="compositionally biased region" description="Acidic residues" evidence="1">
    <location>
        <begin position="112"/>
        <end position="141"/>
    </location>
</feature>
<feature type="region of interest" description="Disordered" evidence="1">
    <location>
        <begin position="258"/>
        <end position="279"/>
    </location>
</feature>
<comment type="caution">
    <text evidence="2">The sequence shown here is derived from an EMBL/GenBank/DDBJ whole genome shotgun (WGS) entry which is preliminary data.</text>
</comment>
<dbReference type="Proteomes" id="UP001476247">
    <property type="component" value="Unassembled WGS sequence"/>
</dbReference>
<evidence type="ECO:0000313" key="3">
    <source>
        <dbReference type="Proteomes" id="UP001476247"/>
    </source>
</evidence>
<organism evidence="2 3">
    <name type="scientific">Helicostylum pulchrum</name>
    <dbReference type="NCBI Taxonomy" id="562976"/>
    <lineage>
        <taxon>Eukaryota</taxon>
        <taxon>Fungi</taxon>
        <taxon>Fungi incertae sedis</taxon>
        <taxon>Mucoromycota</taxon>
        <taxon>Mucoromycotina</taxon>
        <taxon>Mucoromycetes</taxon>
        <taxon>Mucorales</taxon>
        <taxon>Mucorineae</taxon>
        <taxon>Mucoraceae</taxon>
        <taxon>Helicostylum</taxon>
    </lineage>
</organism>
<evidence type="ECO:0000313" key="2">
    <source>
        <dbReference type="EMBL" id="GAA5800989.1"/>
    </source>
</evidence>
<feature type="compositionally biased region" description="Low complexity" evidence="1">
    <location>
        <begin position="258"/>
        <end position="268"/>
    </location>
</feature>
<proteinExistence type="predicted"/>
<protein>
    <submittedName>
        <fullName evidence="2">Uncharacterized protein</fullName>
    </submittedName>
</protein>
<name>A0ABP9Y1W1_9FUNG</name>
<gene>
    <name evidence="2" type="ORF">HPULCUR_006429</name>
</gene>
<dbReference type="EMBL" id="BAABUJ010000017">
    <property type="protein sequence ID" value="GAA5800989.1"/>
    <property type="molecule type" value="Genomic_DNA"/>
</dbReference>
<sequence length="328" mass="38388">MSQDQLKIQHALSRLELAKAIKTPEPGAIDAEPWSKSIIFNQPFIKQLLQQKEQLMNRRDVRTRQPQPPKLQNRRRKSHSNLNLEPKMSKLSMKRSMTENVIASPACLPSDSEGEEEEEEDEDEEEEDSDSDSDDENDDSEPFQVAPQQRPVSIESVQDDISSASRTSSINHPLTDEEEPMSPTHHHRRMTNELSTNEQYTNNNNKPTMEMMDPMYYQRMQQYQLQLQYQTQLQYQQAMMHQQQLYLRAQSPMVYLPTTTTSPSPTRDTSSKKRHMGGRNTDMRRRAEMMRNVAEFSTVKQSNLYYTLPLQAPVMRTNMNYRPNYHPF</sequence>
<feature type="compositionally biased region" description="Polar residues" evidence="1">
    <location>
        <begin position="146"/>
        <end position="172"/>
    </location>
</feature>